<accession>A0ABU7J8J6</accession>
<keyword evidence="1" id="KW-0472">Membrane</keyword>
<name>A0ABU7J8J6_9GAMM</name>
<reference evidence="2 3" key="1">
    <citation type="submission" date="2023-07" db="EMBL/GenBank/DDBJ databases">
        <title>Alkalimonas sp., MEB108 novel, alkaliphilic bacterium isolated from Lonar Lake, India.</title>
        <authorList>
            <person name="Joshi A."/>
            <person name="Thite S."/>
        </authorList>
    </citation>
    <scope>NUCLEOTIDE SEQUENCE [LARGE SCALE GENOMIC DNA]</scope>
    <source>
        <strain evidence="2 3">MEB108</strain>
    </source>
</reference>
<evidence type="ECO:0000313" key="3">
    <source>
        <dbReference type="Proteomes" id="UP001336314"/>
    </source>
</evidence>
<evidence type="ECO:0000313" key="2">
    <source>
        <dbReference type="EMBL" id="MEE2002565.1"/>
    </source>
</evidence>
<dbReference type="Pfam" id="PF10861">
    <property type="entry name" value="DUF2784"/>
    <property type="match status" value="1"/>
</dbReference>
<evidence type="ECO:0000256" key="1">
    <source>
        <dbReference type="SAM" id="Phobius"/>
    </source>
</evidence>
<feature type="transmembrane region" description="Helical" evidence="1">
    <location>
        <begin position="12"/>
        <end position="38"/>
    </location>
</feature>
<keyword evidence="1" id="KW-1133">Transmembrane helix</keyword>
<keyword evidence="3" id="KW-1185">Reference proteome</keyword>
<dbReference type="EMBL" id="JAUHLI010000014">
    <property type="protein sequence ID" value="MEE2002565.1"/>
    <property type="molecule type" value="Genomic_DNA"/>
</dbReference>
<keyword evidence="1" id="KW-0812">Transmembrane</keyword>
<dbReference type="InterPro" id="IPR021218">
    <property type="entry name" value="DUF2784"/>
</dbReference>
<proteinExistence type="predicted"/>
<dbReference type="RefSeq" id="WP_330129631.1">
    <property type="nucleotide sequence ID" value="NZ_JAUHLI010000014.1"/>
</dbReference>
<organism evidence="2 3">
    <name type="scientific">Alkalimonas cellulosilytica</name>
    <dbReference type="NCBI Taxonomy" id="3058395"/>
    <lineage>
        <taxon>Bacteria</taxon>
        <taxon>Pseudomonadati</taxon>
        <taxon>Pseudomonadota</taxon>
        <taxon>Gammaproteobacteria</taxon>
        <taxon>Alkalimonas</taxon>
    </lineage>
</organism>
<protein>
    <submittedName>
        <fullName evidence="2">DUF2784 domain-containing protein</fullName>
    </submittedName>
</protein>
<gene>
    <name evidence="2" type="ORF">QWY20_13990</name>
</gene>
<sequence>MNPWYERVPAPALLADIVLVVHGLIVLFVLGGLLLTLIGGWRGWHWVHNSTFRLTQLAVVTVVLVQSLRGRYCPLTYWEVDLRRAAGQDGFDVSFIEYWVSNLIYYDAPAWVFTLGYTLFFLLLLLSWYWLPPRILQRWKSLQLGNKP</sequence>
<comment type="caution">
    <text evidence="2">The sequence shown here is derived from an EMBL/GenBank/DDBJ whole genome shotgun (WGS) entry which is preliminary data.</text>
</comment>
<dbReference type="Proteomes" id="UP001336314">
    <property type="component" value="Unassembled WGS sequence"/>
</dbReference>
<feature type="transmembrane region" description="Helical" evidence="1">
    <location>
        <begin position="110"/>
        <end position="131"/>
    </location>
</feature>